<dbReference type="InterPro" id="IPR043035">
    <property type="entry name" value="Ribosomal_mL64_sf"/>
</dbReference>
<feature type="region of interest" description="Disordered" evidence="14">
    <location>
        <begin position="178"/>
        <end position="231"/>
    </location>
</feature>
<evidence type="ECO:0000256" key="1">
    <source>
        <dbReference type="ARBA" id="ARBA00004123"/>
    </source>
</evidence>
<dbReference type="Pfam" id="PF10147">
    <property type="entry name" value="CR6_interact"/>
    <property type="match status" value="1"/>
</dbReference>
<evidence type="ECO:0000256" key="6">
    <source>
        <dbReference type="ARBA" id="ARBA00023128"/>
    </source>
</evidence>
<dbReference type="PANTHER" id="PTHR31761">
    <property type="entry name" value="GROWTH ARREST AND DNA DAMAGE-INDUCIBLE PROTEINS-INTERACTING PROTEIN 1 GADD45GIP1"/>
    <property type="match status" value="1"/>
</dbReference>
<dbReference type="OrthoDB" id="6247992at2759"/>
<evidence type="ECO:0000256" key="2">
    <source>
        <dbReference type="ARBA" id="ARBA00004173"/>
    </source>
</evidence>
<gene>
    <name evidence="15" type="ORF">OS493_024952</name>
</gene>
<comment type="subcellular location">
    <subcellularLocation>
        <location evidence="2">Mitochondrion</location>
    </subcellularLocation>
    <subcellularLocation>
        <location evidence="1">Nucleus</location>
    </subcellularLocation>
</comment>
<organism evidence="15 16">
    <name type="scientific">Desmophyllum pertusum</name>
    <dbReference type="NCBI Taxonomy" id="174260"/>
    <lineage>
        <taxon>Eukaryota</taxon>
        <taxon>Metazoa</taxon>
        <taxon>Cnidaria</taxon>
        <taxon>Anthozoa</taxon>
        <taxon>Hexacorallia</taxon>
        <taxon>Scleractinia</taxon>
        <taxon>Caryophylliina</taxon>
        <taxon>Caryophylliidae</taxon>
        <taxon>Desmophyllum</taxon>
    </lineage>
</organism>
<evidence type="ECO:0000256" key="8">
    <source>
        <dbReference type="ARBA" id="ARBA00023274"/>
    </source>
</evidence>
<dbReference type="Proteomes" id="UP001163046">
    <property type="component" value="Unassembled WGS sequence"/>
</dbReference>
<comment type="similarity">
    <text evidence="3">Belongs to the mitochondrion-specific ribosomal protein mL64 family.</text>
</comment>
<evidence type="ECO:0000313" key="15">
    <source>
        <dbReference type="EMBL" id="KAJ7357439.1"/>
    </source>
</evidence>
<dbReference type="PANTHER" id="PTHR31761:SF1">
    <property type="entry name" value="LARGE RIBOSOMAL SUBUNIT PROTEIN ML64"/>
    <property type="match status" value="1"/>
</dbReference>
<evidence type="ECO:0000256" key="12">
    <source>
        <dbReference type="ARBA" id="ARBA00035485"/>
    </source>
</evidence>
<feature type="region of interest" description="Disordered" evidence="14">
    <location>
        <begin position="48"/>
        <end position="68"/>
    </location>
</feature>
<keyword evidence="9" id="KW-0131">Cell cycle</keyword>
<dbReference type="GO" id="GO:1990904">
    <property type="term" value="C:ribonucleoprotein complex"/>
    <property type="evidence" value="ECO:0007669"/>
    <property type="project" value="UniProtKB-KW"/>
</dbReference>
<keyword evidence="7" id="KW-0539">Nucleus</keyword>
<evidence type="ECO:0000256" key="10">
    <source>
        <dbReference type="ARBA" id="ARBA00030700"/>
    </source>
</evidence>
<keyword evidence="5" id="KW-0175">Coiled coil</keyword>
<dbReference type="GO" id="GO:0005840">
    <property type="term" value="C:ribosome"/>
    <property type="evidence" value="ECO:0007669"/>
    <property type="project" value="UniProtKB-KW"/>
</dbReference>
<dbReference type="EMBL" id="MU827321">
    <property type="protein sequence ID" value="KAJ7357439.1"/>
    <property type="molecule type" value="Genomic_DNA"/>
</dbReference>
<feature type="compositionally biased region" description="Basic residues" evidence="14">
    <location>
        <begin position="219"/>
        <end position="231"/>
    </location>
</feature>
<reference evidence="15" key="1">
    <citation type="submission" date="2023-01" db="EMBL/GenBank/DDBJ databases">
        <title>Genome assembly of the deep-sea coral Lophelia pertusa.</title>
        <authorList>
            <person name="Herrera S."/>
            <person name="Cordes E."/>
        </authorList>
    </citation>
    <scope>NUCLEOTIDE SEQUENCE</scope>
    <source>
        <strain evidence="15">USNM1676648</strain>
        <tissue evidence="15">Polyp</tissue>
    </source>
</reference>
<evidence type="ECO:0000256" key="11">
    <source>
        <dbReference type="ARBA" id="ARBA00035184"/>
    </source>
</evidence>
<evidence type="ECO:0000256" key="13">
    <source>
        <dbReference type="ARBA" id="ARBA00060144"/>
    </source>
</evidence>
<keyword evidence="6" id="KW-0496">Mitochondrion</keyword>
<accession>A0A9X0CJH0</accession>
<sequence length="231" mass="27026">MATKMAAVMCKNCNRLWRSFTLQNLPHRLIFGRLEIQRNLCSSTKAKEATLTETEEQRPDTPTHLLQSRGMGTPVIEENTPVHPEVAEILRNSRGQMVDGKWQKPMFNARAVAKLRNEYIANGYYWPEKPMRDRGLDRTPKGHKRKMEQEERRLLIAENMAKMPEIVADYRKRMQEMRAKRREEKEKSRLRTIEAQRLGLDVRDPRALQALQGDSKDEKKKKKAAKKKTDT</sequence>
<keyword evidence="8" id="KW-0687">Ribonucleoprotein</keyword>
<dbReference type="Gene3D" id="6.10.280.120">
    <property type="entry name" value="Growth arrest and DNA-damage-inducible proteins-interacting protein 1"/>
    <property type="match status" value="1"/>
</dbReference>
<evidence type="ECO:0000256" key="7">
    <source>
        <dbReference type="ARBA" id="ARBA00023242"/>
    </source>
</evidence>
<evidence type="ECO:0000256" key="3">
    <source>
        <dbReference type="ARBA" id="ARBA00005421"/>
    </source>
</evidence>
<dbReference type="GO" id="GO:0005739">
    <property type="term" value="C:mitochondrion"/>
    <property type="evidence" value="ECO:0007669"/>
    <property type="project" value="UniProtKB-SubCell"/>
</dbReference>
<evidence type="ECO:0000313" key="16">
    <source>
        <dbReference type="Proteomes" id="UP001163046"/>
    </source>
</evidence>
<dbReference type="AlphaFoldDB" id="A0A9X0CJH0"/>
<dbReference type="InterPro" id="IPR018472">
    <property type="entry name" value="Ribosomal_mL64"/>
</dbReference>
<evidence type="ECO:0000256" key="9">
    <source>
        <dbReference type="ARBA" id="ARBA00023306"/>
    </source>
</evidence>
<feature type="compositionally biased region" description="Basic and acidic residues" evidence="14">
    <location>
        <begin position="48"/>
        <end position="61"/>
    </location>
</feature>
<keyword evidence="4" id="KW-0689">Ribosomal protein</keyword>
<comment type="caution">
    <text evidence="15">The sequence shown here is derived from an EMBL/GenBank/DDBJ whole genome shotgun (WGS) entry which is preliminary data.</text>
</comment>
<feature type="compositionally biased region" description="Basic and acidic residues" evidence="14">
    <location>
        <begin position="178"/>
        <end position="206"/>
    </location>
</feature>
<comment type="function">
    <text evidence="13">Acts as a negative regulator of G1 to S cell cycle phase progression by inhibiting cyclin-dependent kinases. Inhibitory effects are additive with GADD45 proteins but also occur in the absence of GADD45 proteins. Acts as a repressor of the orphan nuclear receptor NR4A1 by inhibiting AB domain-mediated transcriptional activity. May be involved in the hormone-mediated regulation of NR4A1 transcriptional activity. May play a role in mitochondrial protein synthesis.</text>
</comment>
<evidence type="ECO:0000256" key="4">
    <source>
        <dbReference type="ARBA" id="ARBA00022980"/>
    </source>
</evidence>
<keyword evidence="16" id="KW-1185">Reference proteome</keyword>
<proteinExistence type="inferred from homology"/>
<evidence type="ECO:0000256" key="5">
    <source>
        <dbReference type="ARBA" id="ARBA00023054"/>
    </source>
</evidence>
<evidence type="ECO:0000256" key="14">
    <source>
        <dbReference type="SAM" id="MobiDB-lite"/>
    </source>
</evidence>
<protein>
    <recommendedName>
        <fullName evidence="11">Large ribosomal subunit protein mL64</fullName>
    </recommendedName>
    <alternativeName>
        <fullName evidence="10">39S ribosomal protein L59, mitochondrial</fullName>
    </alternativeName>
    <alternativeName>
        <fullName evidence="12">Growth arrest and DNA damage-inducible proteins-interacting protein 1</fullName>
    </alternativeName>
</protein>
<name>A0A9X0CJH0_9CNID</name>
<dbReference type="GO" id="GO:0005634">
    <property type="term" value="C:nucleus"/>
    <property type="evidence" value="ECO:0007669"/>
    <property type="project" value="UniProtKB-SubCell"/>
</dbReference>